<proteinExistence type="predicted"/>
<name>A0ABU2D548_9EURY</name>
<evidence type="ECO:0000313" key="1">
    <source>
        <dbReference type="EMBL" id="MDR7667088.1"/>
    </source>
</evidence>
<sequence>MITAAGANAYNVVGLVYIFACAPYNGEALGELDERMPVASGQADIRPGAEGFLWIDPKDFPEAFGQDVDPVQAGVDVTVVLYLGTIHDFVMLNALADTPATRSAIVLAIGNLRTFFASSR</sequence>
<accession>A0ABU2D548</accession>
<protein>
    <submittedName>
        <fullName evidence="1">Uncharacterized protein</fullName>
    </submittedName>
</protein>
<keyword evidence="2" id="KW-1185">Reference proteome</keyword>
<gene>
    <name evidence="1" type="ORF">RG963_15150</name>
</gene>
<organism evidence="1 2">
    <name type="scientific">Methanosarcina baikalica</name>
    <dbReference type="NCBI Taxonomy" id="3073890"/>
    <lineage>
        <taxon>Archaea</taxon>
        <taxon>Methanobacteriati</taxon>
        <taxon>Methanobacteriota</taxon>
        <taxon>Stenosarchaea group</taxon>
        <taxon>Methanomicrobia</taxon>
        <taxon>Methanosarcinales</taxon>
        <taxon>Methanosarcinaceae</taxon>
        <taxon>Methanosarcina</taxon>
    </lineage>
</organism>
<dbReference type="Proteomes" id="UP001246244">
    <property type="component" value="Unassembled WGS sequence"/>
</dbReference>
<comment type="caution">
    <text evidence="1">The sequence shown here is derived from an EMBL/GenBank/DDBJ whole genome shotgun (WGS) entry which is preliminary data.</text>
</comment>
<evidence type="ECO:0000313" key="2">
    <source>
        <dbReference type="Proteomes" id="UP001246244"/>
    </source>
</evidence>
<dbReference type="EMBL" id="JAVKPK010000090">
    <property type="protein sequence ID" value="MDR7667088.1"/>
    <property type="molecule type" value="Genomic_DNA"/>
</dbReference>
<reference evidence="2" key="1">
    <citation type="submission" date="2023-07" db="EMBL/GenBank/DDBJ databases">
        <title>Whole-genome sequencing of a new Methanosarcina sp. Z-7115.</title>
        <authorList>
            <person name="Zhilina T.N."/>
            <person name="Merkel A.Y."/>
        </authorList>
    </citation>
    <scope>NUCLEOTIDE SEQUENCE [LARGE SCALE GENOMIC DNA]</scope>
    <source>
        <strain evidence="2">Z-7115</strain>
    </source>
</reference>